<dbReference type="STRING" id="1050174.CEPID_04885"/>
<gene>
    <name evidence="1" type="ORF">CEPID_04885</name>
</gene>
<dbReference type="OrthoDB" id="9788689at2"/>
<sequence>MSMIESNFEIPSLDSLLASDLFWDLVDQLNLVEVATVVESIAQLGLPENAIDLFERWIERDEEATVELSSGSLRVSDGNGNWVKLPVDKLKANG</sequence>
<dbReference type="PATRIC" id="fig|1050174.4.peg.990"/>
<reference evidence="1 2" key="1">
    <citation type="submission" date="2015-05" db="EMBL/GenBank/DDBJ databases">
        <title>Complete genome sequence of Corynebacterium epidermidicanis DSM 45586, isolated from the skin of a dog suffering from pruritus.</title>
        <authorList>
            <person name="Ruckert C."/>
            <person name="Albersmeier A."/>
            <person name="Winkler A."/>
            <person name="Tauch A."/>
        </authorList>
    </citation>
    <scope>NUCLEOTIDE SEQUENCE [LARGE SCALE GENOMIC DNA]</scope>
    <source>
        <strain evidence="1 2">DSM 45586</strain>
    </source>
</reference>
<dbReference type="AlphaFoldDB" id="A0A0G3GVG0"/>
<dbReference type="RefSeq" id="WP_047239969.1">
    <property type="nucleotide sequence ID" value="NZ_CP011541.1"/>
</dbReference>
<dbReference type="KEGG" id="cei:CEPID_04885"/>
<name>A0A0G3GVG0_9CORY</name>
<keyword evidence="2" id="KW-1185">Reference proteome</keyword>
<dbReference type="EMBL" id="CP011541">
    <property type="protein sequence ID" value="AKK02847.1"/>
    <property type="molecule type" value="Genomic_DNA"/>
</dbReference>
<dbReference type="Proteomes" id="UP000035368">
    <property type="component" value="Chromosome"/>
</dbReference>
<protein>
    <submittedName>
        <fullName evidence="1">Uncharacterized protein</fullName>
    </submittedName>
</protein>
<accession>A0A0G3GVG0</accession>
<evidence type="ECO:0000313" key="2">
    <source>
        <dbReference type="Proteomes" id="UP000035368"/>
    </source>
</evidence>
<evidence type="ECO:0000313" key="1">
    <source>
        <dbReference type="EMBL" id="AKK02847.1"/>
    </source>
</evidence>
<proteinExistence type="predicted"/>
<organism evidence="1 2">
    <name type="scientific">Corynebacterium epidermidicanis</name>
    <dbReference type="NCBI Taxonomy" id="1050174"/>
    <lineage>
        <taxon>Bacteria</taxon>
        <taxon>Bacillati</taxon>
        <taxon>Actinomycetota</taxon>
        <taxon>Actinomycetes</taxon>
        <taxon>Mycobacteriales</taxon>
        <taxon>Corynebacteriaceae</taxon>
        <taxon>Corynebacterium</taxon>
    </lineage>
</organism>